<reference evidence="1 2" key="1">
    <citation type="submission" date="2019-07" db="EMBL/GenBank/DDBJ databases">
        <authorList>
            <person name="Jastrzebski P J."/>
            <person name="Paukszto L."/>
            <person name="Jastrzebski P J."/>
        </authorList>
    </citation>
    <scope>NUCLEOTIDE SEQUENCE [LARGE SCALE GENOMIC DNA]</scope>
    <source>
        <strain evidence="1 2">WMS-il1</strain>
    </source>
</reference>
<name>A0A564Y206_HYMDI</name>
<organism evidence="1 2">
    <name type="scientific">Hymenolepis diminuta</name>
    <name type="common">Rat tapeworm</name>
    <dbReference type="NCBI Taxonomy" id="6216"/>
    <lineage>
        <taxon>Eukaryota</taxon>
        <taxon>Metazoa</taxon>
        <taxon>Spiralia</taxon>
        <taxon>Lophotrochozoa</taxon>
        <taxon>Platyhelminthes</taxon>
        <taxon>Cestoda</taxon>
        <taxon>Eucestoda</taxon>
        <taxon>Cyclophyllidea</taxon>
        <taxon>Hymenolepididae</taxon>
        <taxon>Hymenolepis</taxon>
    </lineage>
</organism>
<sequence length="58" mass="6743">MQPRKRQSSLGVGSSVERHMGRRYHQSYMIWTSQQIIETGNGSSSYHLECFWPLTALK</sequence>
<dbReference type="AlphaFoldDB" id="A0A564Y206"/>
<evidence type="ECO:0000313" key="2">
    <source>
        <dbReference type="Proteomes" id="UP000321570"/>
    </source>
</evidence>
<gene>
    <name evidence="1" type="ORF">WMSIL1_LOCUS2240</name>
</gene>
<protein>
    <submittedName>
        <fullName evidence="1">Uncharacterized protein</fullName>
    </submittedName>
</protein>
<proteinExistence type="predicted"/>
<dbReference type="Proteomes" id="UP000321570">
    <property type="component" value="Unassembled WGS sequence"/>
</dbReference>
<dbReference type="EMBL" id="CABIJS010000055">
    <property type="protein sequence ID" value="VUZ41261.1"/>
    <property type="molecule type" value="Genomic_DNA"/>
</dbReference>
<evidence type="ECO:0000313" key="1">
    <source>
        <dbReference type="EMBL" id="VUZ41261.1"/>
    </source>
</evidence>
<accession>A0A564Y206</accession>
<keyword evidence="2" id="KW-1185">Reference proteome</keyword>